<dbReference type="Proteomes" id="UP000887159">
    <property type="component" value="Unassembled WGS sequence"/>
</dbReference>
<reference evidence="1" key="1">
    <citation type="submission" date="2020-08" db="EMBL/GenBank/DDBJ databases">
        <title>Multicomponent nature underlies the extraordinary mechanical properties of spider dragline silk.</title>
        <authorList>
            <person name="Kono N."/>
            <person name="Nakamura H."/>
            <person name="Mori M."/>
            <person name="Yoshida Y."/>
            <person name="Ohtoshi R."/>
            <person name="Malay A.D."/>
            <person name="Moran D.A.P."/>
            <person name="Tomita M."/>
            <person name="Numata K."/>
            <person name="Arakawa K."/>
        </authorList>
    </citation>
    <scope>NUCLEOTIDE SEQUENCE</scope>
</reference>
<dbReference type="AlphaFoldDB" id="A0A8X6RS25"/>
<protein>
    <submittedName>
        <fullName evidence="1">Uncharacterized protein</fullName>
    </submittedName>
</protein>
<name>A0A8X6RS25_TRICX</name>
<accession>A0A8X6RS25</accession>
<comment type="caution">
    <text evidence="1">The sequence shown here is derived from an EMBL/GenBank/DDBJ whole genome shotgun (WGS) entry which is preliminary data.</text>
</comment>
<sequence>MLIICLLGDRTQPKDSKTRHTCPVSALGSLELESSLPVRHISAGKSVLERRVTAFLITIDSPRSSGRVVAYRASTPQVRVLFPGWARSTQPFIPSAVGR</sequence>
<evidence type="ECO:0000313" key="2">
    <source>
        <dbReference type="Proteomes" id="UP000887159"/>
    </source>
</evidence>
<proteinExistence type="predicted"/>
<organism evidence="1 2">
    <name type="scientific">Trichonephila clavipes</name>
    <name type="common">Golden silk orbweaver</name>
    <name type="synonym">Nephila clavipes</name>
    <dbReference type="NCBI Taxonomy" id="2585209"/>
    <lineage>
        <taxon>Eukaryota</taxon>
        <taxon>Metazoa</taxon>
        <taxon>Ecdysozoa</taxon>
        <taxon>Arthropoda</taxon>
        <taxon>Chelicerata</taxon>
        <taxon>Arachnida</taxon>
        <taxon>Araneae</taxon>
        <taxon>Araneomorphae</taxon>
        <taxon>Entelegynae</taxon>
        <taxon>Araneoidea</taxon>
        <taxon>Nephilidae</taxon>
        <taxon>Trichonephila</taxon>
    </lineage>
</organism>
<keyword evidence="2" id="KW-1185">Reference proteome</keyword>
<gene>
    <name evidence="1" type="ORF">TNCV_1441901</name>
</gene>
<dbReference type="EMBL" id="BMAU01021192">
    <property type="protein sequence ID" value="GFX96516.1"/>
    <property type="molecule type" value="Genomic_DNA"/>
</dbReference>
<evidence type="ECO:0000313" key="1">
    <source>
        <dbReference type="EMBL" id="GFX96516.1"/>
    </source>
</evidence>